<evidence type="ECO:0000313" key="2">
    <source>
        <dbReference type="EMBL" id="KAK0466035.1"/>
    </source>
</evidence>
<feature type="compositionally biased region" description="Acidic residues" evidence="1">
    <location>
        <begin position="1"/>
        <end position="11"/>
    </location>
</feature>
<feature type="region of interest" description="Disordered" evidence="1">
    <location>
        <begin position="369"/>
        <end position="402"/>
    </location>
</feature>
<name>A0AA39U316_ARMTA</name>
<dbReference type="AlphaFoldDB" id="A0AA39U316"/>
<feature type="compositionally biased region" description="Basic and acidic residues" evidence="1">
    <location>
        <begin position="66"/>
        <end position="87"/>
    </location>
</feature>
<keyword evidence="3" id="KW-1185">Reference proteome</keyword>
<feature type="compositionally biased region" description="Polar residues" evidence="1">
    <location>
        <begin position="284"/>
        <end position="301"/>
    </location>
</feature>
<protein>
    <submittedName>
        <fullName evidence="2">Uncharacterized protein</fullName>
    </submittedName>
</protein>
<comment type="caution">
    <text evidence="2">The sequence shown here is derived from an EMBL/GenBank/DDBJ whole genome shotgun (WGS) entry which is preliminary data.</text>
</comment>
<accession>A0AA39U316</accession>
<proteinExistence type="predicted"/>
<evidence type="ECO:0000313" key="3">
    <source>
        <dbReference type="Proteomes" id="UP001175211"/>
    </source>
</evidence>
<feature type="region of interest" description="Disordered" evidence="1">
    <location>
        <begin position="175"/>
        <end position="248"/>
    </location>
</feature>
<feature type="region of interest" description="Disordered" evidence="1">
    <location>
        <begin position="267"/>
        <end position="301"/>
    </location>
</feature>
<feature type="compositionally biased region" description="Polar residues" evidence="1">
    <location>
        <begin position="55"/>
        <end position="65"/>
    </location>
</feature>
<dbReference type="Proteomes" id="UP001175211">
    <property type="component" value="Unassembled WGS sequence"/>
</dbReference>
<evidence type="ECO:0000256" key="1">
    <source>
        <dbReference type="SAM" id="MobiDB-lite"/>
    </source>
</evidence>
<feature type="region of interest" description="Disordered" evidence="1">
    <location>
        <begin position="501"/>
        <end position="532"/>
    </location>
</feature>
<reference evidence="2" key="1">
    <citation type="submission" date="2023-06" db="EMBL/GenBank/DDBJ databases">
        <authorList>
            <consortium name="Lawrence Berkeley National Laboratory"/>
            <person name="Ahrendt S."/>
            <person name="Sahu N."/>
            <person name="Indic B."/>
            <person name="Wong-Bajracharya J."/>
            <person name="Merenyi Z."/>
            <person name="Ke H.-M."/>
            <person name="Monk M."/>
            <person name="Kocsube S."/>
            <person name="Drula E."/>
            <person name="Lipzen A."/>
            <person name="Balint B."/>
            <person name="Henrissat B."/>
            <person name="Andreopoulos B."/>
            <person name="Martin F.M."/>
            <person name="Harder C.B."/>
            <person name="Rigling D."/>
            <person name="Ford K.L."/>
            <person name="Foster G.D."/>
            <person name="Pangilinan J."/>
            <person name="Papanicolaou A."/>
            <person name="Barry K."/>
            <person name="LaButti K."/>
            <person name="Viragh M."/>
            <person name="Koriabine M."/>
            <person name="Yan M."/>
            <person name="Riley R."/>
            <person name="Champramary S."/>
            <person name="Plett K.L."/>
            <person name="Tsai I.J."/>
            <person name="Slot J."/>
            <person name="Sipos G."/>
            <person name="Plett J."/>
            <person name="Nagy L.G."/>
            <person name="Grigoriev I.V."/>
        </authorList>
    </citation>
    <scope>NUCLEOTIDE SEQUENCE</scope>
    <source>
        <strain evidence="2">CCBAS 213</strain>
    </source>
</reference>
<organism evidence="2 3">
    <name type="scientific">Armillaria tabescens</name>
    <name type="common">Ringless honey mushroom</name>
    <name type="synonym">Agaricus tabescens</name>
    <dbReference type="NCBI Taxonomy" id="1929756"/>
    <lineage>
        <taxon>Eukaryota</taxon>
        <taxon>Fungi</taxon>
        <taxon>Dikarya</taxon>
        <taxon>Basidiomycota</taxon>
        <taxon>Agaricomycotina</taxon>
        <taxon>Agaricomycetes</taxon>
        <taxon>Agaricomycetidae</taxon>
        <taxon>Agaricales</taxon>
        <taxon>Marasmiineae</taxon>
        <taxon>Physalacriaceae</taxon>
        <taxon>Desarmillaria</taxon>
    </lineage>
</organism>
<feature type="region of interest" description="Disordered" evidence="1">
    <location>
        <begin position="1"/>
        <end position="104"/>
    </location>
</feature>
<gene>
    <name evidence="2" type="ORF">EV420DRAFT_1474848</name>
</gene>
<dbReference type="RefSeq" id="XP_060336862.1">
    <property type="nucleotide sequence ID" value="XM_060469244.1"/>
</dbReference>
<sequence>MDTSDTNDDTVPESRRPLLPGEYTTGSTDSLDEPPSTIEMPVPSDSDTVLRRQGTRTSTPTSQSSETKKMWKERFGLAESKSKKMQSEESSESSQTGFFGIDPSTGGVIIGPGTHPHSTRLYLSTEHGEEVVMAYHGFSPRAPDPDKIPQPEEFYSQQQHDWVIMDAWHQANQLPPLEDGEIPEFDLQYPDSPTIPRYPDLSIATGRSNAATKGGSPAPDPGDISDVDPRDTSGPDSYDSWVTDDTEHNPYQSAAESYAAVFKPSLKTEGETGRPPSPLFHTSGGPSENMELSQNWPSSSLTTRSIQSGAYYTKGSKTSLVEFETETGPLPEGEVPTYQKDRNIPYYRGPKTSPSISGLGILRPESGIAGTHGSARLSPTTGTGSKPQTLRSPLPTHDPPQRPEMMKPIMEMGWLELLAWQGRSLANEGSWLVSEAAEFMYRTKLLNEVRSAIYKDEVQHHAAKLWNQLHNDHATIIRLFSMWSYLPYHWATTPAEPSLPLGSRLLGGMPTEEEGAPQEPAPEAPPKRTRPS</sequence>
<dbReference type="EMBL" id="JAUEPS010000004">
    <property type="protein sequence ID" value="KAK0466035.1"/>
    <property type="molecule type" value="Genomic_DNA"/>
</dbReference>
<feature type="compositionally biased region" description="Polar residues" evidence="1">
    <location>
        <begin position="377"/>
        <end position="391"/>
    </location>
</feature>
<dbReference type="GeneID" id="85352792"/>
<feature type="region of interest" description="Disordered" evidence="1">
    <location>
        <begin position="325"/>
        <end position="350"/>
    </location>
</feature>